<dbReference type="EMBL" id="PSZC01000039">
    <property type="protein sequence ID" value="PPJ31910.1"/>
    <property type="molecule type" value="Genomic_DNA"/>
</dbReference>
<dbReference type="InterPro" id="IPR008964">
    <property type="entry name" value="Invasin/intimin_cell_adhesion"/>
</dbReference>
<dbReference type="AlphaFoldDB" id="A0A2S6AD00"/>
<dbReference type="Proteomes" id="UP000239874">
    <property type="component" value="Unassembled WGS sequence"/>
</dbReference>
<comment type="caution">
    <text evidence="2">The sequence shown here is derived from an EMBL/GenBank/DDBJ whole genome shotgun (WGS) entry which is preliminary data.</text>
</comment>
<reference evidence="2 3" key="1">
    <citation type="submission" date="2018-02" db="EMBL/GenBank/DDBJ databases">
        <title>8 Nocardia nova and 1 Nocardia cyriacigeorgica strain used for evolution to TMP-SMX.</title>
        <authorList>
            <person name="Mehta H."/>
            <person name="Weng J."/>
            <person name="Shamoo Y."/>
        </authorList>
    </citation>
    <scope>NUCLEOTIDE SEQUENCE [LARGE SCALE GENOMIC DNA]</scope>
    <source>
        <strain evidence="2 3">MDA3139</strain>
    </source>
</reference>
<sequence>MGGQPANVDIWDNADVWIHRAVKEDGTPWTLAEIKPTGVDQGFDEVAGAQWELVGLLNGEDGFPETVEFDESAFNAWGYGEIKKAYRNRRLERKFTALERNAVTEYLESPGDTDQYVIDAKPANVFIGFETRTDDGKTKRRITTVPASVKSGGRTDNEQDMASVEYTCAIYPDSQKRRFLKQETGVGSGVTAVTVTPATTELDLSDVETQQLTVTDNNSVNRTSAATYLSSAPSVATVSAGGLVTPVGVGTATITATYSGHSDTCDVTVIA</sequence>
<protein>
    <recommendedName>
        <fullName evidence="1">BIG2 domain-containing protein</fullName>
    </recommendedName>
</protein>
<dbReference type="Gene3D" id="2.60.40.1080">
    <property type="match status" value="1"/>
</dbReference>
<dbReference type="SUPFAM" id="SSF49373">
    <property type="entry name" value="Invasin/intimin cell-adhesion fragments"/>
    <property type="match status" value="1"/>
</dbReference>
<gene>
    <name evidence="2" type="ORF">C5E45_32995</name>
</gene>
<dbReference type="SMART" id="SM00635">
    <property type="entry name" value="BID_2"/>
    <property type="match status" value="1"/>
</dbReference>
<evidence type="ECO:0000313" key="2">
    <source>
        <dbReference type="EMBL" id="PPJ31910.1"/>
    </source>
</evidence>
<dbReference type="Pfam" id="PF02368">
    <property type="entry name" value="Big_2"/>
    <property type="match status" value="1"/>
</dbReference>
<feature type="domain" description="BIG2" evidence="1">
    <location>
        <begin position="189"/>
        <end position="268"/>
    </location>
</feature>
<evidence type="ECO:0000259" key="1">
    <source>
        <dbReference type="SMART" id="SM00635"/>
    </source>
</evidence>
<accession>A0A2S6AD00</accession>
<dbReference type="RefSeq" id="WP_104380714.1">
    <property type="nucleotide sequence ID" value="NZ_PSZC01000039.1"/>
</dbReference>
<evidence type="ECO:0000313" key="3">
    <source>
        <dbReference type="Proteomes" id="UP000239874"/>
    </source>
</evidence>
<proteinExistence type="predicted"/>
<organism evidence="2 3">
    <name type="scientific">Nocardia nova</name>
    <dbReference type="NCBI Taxonomy" id="37330"/>
    <lineage>
        <taxon>Bacteria</taxon>
        <taxon>Bacillati</taxon>
        <taxon>Actinomycetota</taxon>
        <taxon>Actinomycetes</taxon>
        <taxon>Mycobacteriales</taxon>
        <taxon>Nocardiaceae</taxon>
        <taxon>Nocardia</taxon>
    </lineage>
</organism>
<dbReference type="InterPro" id="IPR003343">
    <property type="entry name" value="Big_2"/>
</dbReference>
<name>A0A2S6AD00_9NOCA</name>